<keyword evidence="10" id="KW-0963">Cytoplasm</keyword>
<keyword evidence="8 10" id="KW-0460">Magnesium</keyword>
<evidence type="ECO:0000313" key="17">
    <source>
        <dbReference type="Proteomes" id="UP000288947"/>
    </source>
</evidence>
<dbReference type="Pfam" id="PF02772">
    <property type="entry name" value="S-AdoMet_synt_M"/>
    <property type="match status" value="1"/>
</dbReference>
<evidence type="ECO:0000256" key="4">
    <source>
        <dbReference type="ARBA" id="ARBA00022679"/>
    </source>
</evidence>
<evidence type="ECO:0000256" key="9">
    <source>
        <dbReference type="ARBA" id="ARBA00022958"/>
    </source>
</evidence>
<feature type="binding site" description="in other chain" evidence="10">
    <location>
        <position position="98"/>
    </location>
    <ligand>
        <name>L-methionine</name>
        <dbReference type="ChEBI" id="CHEBI:57844"/>
        <note>ligand shared between two neighboring subunits</note>
    </ligand>
</feature>
<dbReference type="PROSITE" id="PS00376">
    <property type="entry name" value="ADOMET_SYNTHASE_1"/>
    <property type="match status" value="1"/>
</dbReference>
<feature type="binding site" evidence="10">
    <location>
        <position position="42"/>
    </location>
    <ligand>
        <name>K(+)</name>
        <dbReference type="ChEBI" id="CHEBI:29103"/>
    </ligand>
</feature>
<reference evidence="16 17" key="1">
    <citation type="submission" date="2018-01" db="EMBL/GenBank/DDBJ databases">
        <title>The whole genome sequencing and assembly of Fervidobacterium changbaicum CBS-1 strain.</title>
        <authorList>
            <person name="Kim J.-Y."/>
            <person name="Park M.-K."/>
            <person name="Yi H."/>
            <person name="Bahn Y.-S."/>
            <person name="Kim J.F."/>
            <person name="Lee D.-W."/>
        </authorList>
    </citation>
    <scope>NUCLEOTIDE SEQUENCE [LARGE SCALE GENOMIC DNA]</scope>
    <source>
        <strain evidence="16 17">CBS-1</strain>
    </source>
</reference>
<comment type="cofactor">
    <cofactor evidence="10">
        <name>K(+)</name>
        <dbReference type="ChEBI" id="CHEBI:29103"/>
    </cofactor>
    <text evidence="10">Binds 1 potassium ion per subunit.</text>
</comment>
<dbReference type="PROSITE" id="PS00377">
    <property type="entry name" value="ADOMET_SYNTHASE_2"/>
    <property type="match status" value="1"/>
</dbReference>
<dbReference type="InterPro" id="IPR022631">
    <property type="entry name" value="ADOMET_SYNTHASE_CS"/>
</dbReference>
<dbReference type="EC" id="2.5.1.6" evidence="10"/>
<comment type="cofactor">
    <cofactor evidence="10">
        <name>Mg(2+)</name>
        <dbReference type="ChEBI" id="CHEBI:18420"/>
    </cofactor>
    <text evidence="10">Binds 2 divalent ions per subunit.</text>
</comment>
<evidence type="ECO:0000256" key="2">
    <source>
        <dbReference type="ARBA" id="ARBA00009685"/>
    </source>
</evidence>
<comment type="similarity">
    <text evidence="2 10 12">Belongs to the AdoMet synthase family.</text>
</comment>
<dbReference type="InterPro" id="IPR002133">
    <property type="entry name" value="S-AdoMet_synthetase"/>
</dbReference>
<keyword evidence="7 10" id="KW-0067">ATP-binding</keyword>
<keyword evidence="17" id="KW-1185">Reference proteome</keyword>
<keyword evidence="4 10" id="KW-0808">Transferase</keyword>
<dbReference type="PANTHER" id="PTHR11964">
    <property type="entry name" value="S-ADENOSYLMETHIONINE SYNTHETASE"/>
    <property type="match status" value="1"/>
</dbReference>
<dbReference type="InterPro" id="IPR022629">
    <property type="entry name" value="S-AdoMet_synt_central"/>
</dbReference>
<feature type="binding site" description="in other chain" evidence="10">
    <location>
        <position position="14"/>
    </location>
    <ligand>
        <name>ATP</name>
        <dbReference type="ChEBI" id="CHEBI:30616"/>
        <note>ligand shared between two neighboring subunits</note>
    </ligand>
</feature>
<dbReference type="Gene3D" id="3.30.300.10">
    <property type="match status" value="3"/>
</dbReference>
<feature type="domain" description="S-adenosylmethionine synthetase central" evidence="14">
    <location>
        <begin position="124"/>
        <end position="242"/>
    </location>
</feature>
<comment type="catalytic activity">
    <reaction evidence="10">
        <text>L-methionine + ATP + H2O = S-adenosyl-L-methionine + phosphate + diphosphate</text>
        <dbReference type="Rhea" id="RHEA:21080"/>
        <dbReference type="ChEBI" id="CHEBI:15377"/>
        <dbReference type="ChEBI" id="CHEBI:30616"/>
        <dbReference type="ChEBI" id="CHEBI:33019"/>
        <dbReference type="ChEBI" id="CHEBI:43474"/>
        <dbReference type="ChEBI" id="CHEBI:57844"/>
        <dbReference type="ChEBI" id="CHEBI:59789"/>
        <dbReference type="EC" id="2.5.1.6"/>
    </reaction>
</comment>
<feature type="binding site" evidence="10">
    <location>
        <position position="273"/>
    </location>
    <ligand>
        <name>ATP</name>
        <dbReference type="ChEBI" id="CHEBI:30616"/>
        <note>ligand shared between two neighboring subunits</note>
    </ligand>
</feature>
<feature type="binding site" evidence="10">
    <location>
        <position position="250"/>
    </location>
    <ligand>
        <name>ATP</name>
        <dbReference type="ChEBI" id="CHEBI:30616"/>
        <note>ligand shared between two neighboring subunits</note>
    </ligand>
</feature>
<dbReference type="Pfam" id="PF00438">
    <property type="entry name" value="S-AdoMet_synt_N"/>
    <property type="match status" value="1"/>
</dbReference>
<evidence type="ECO:0000256" key="3">
    <source>
        <dbReference type="ARBA" id="ARBA00022563"/>
    </source>
</evidence>
<dbReference type="PIRSF" id="PIRSF000497">
    <property type="entry name" value="MAT"/>
    <property type="match status" value="1"/>
</dbReference>
<dbReference type="NCBIfam" id="TIGR01034">
    <property type="entry name" value="metK"/>
    <property type="match status" value="1"/>
</dbReference>
<proteinExistence type="inferred from homology"/>
<dbReference type="InterPro" id="IPR022636">
    <property type="entry name" value="S-AdoMet_synthetase_sfam"/>
</dbReference>
<name>A0ABX5QPY5_9BACT</name>
<organism evidence="16 17">
    <name type="scientific">Fervidobacterium changbaicum</name>
    <dbReference type="NCBI Taxonomy" id="310769"/>
    <lineage>
        <taxon>Bacteria</taxon>
        <taxon>Thermotogati</taxon>
        <taxon>Thermotogota</taxon>
        <taxon>Thermotogae</taxon>
        <taxon>Thermotogales</taxon>
        <taxon>Fervidobacteriaceae</taxon>
        <taxon>Fervidobacterium</taxon>
    </lineage>
</organism>
<evidence type="ECO:0000256" key="7">
    <source>
        <dbReference type="ARBA" id="ARBA00022840"/>
    </source>
</evidence>
<evidence type="ECO:0000256" key="10">
    <source>
        <dbReference type="HAMAP-Rule" id="MF_00086"/>
    </source>
</evidence>
<gene>
    <name evidence="10" type="primary">metK</name>
    <name evidence="16" type="ORF">CBS1_00940</name>
</gene>
<comment type="subunit">
    <text evidence="10">Homotetramer; dimer of dimers.</text>
</comment>
<evidence type="ECO:0000259" key="13">
    <source>
        <dbReference type="Pfam" id="PF00438"/>
    </source>
</evidence>
<comment type="subcellular location">
    <subcellularLocation>
        <location evidence="10 11">Cytoplasm</location>
    </subcellularLocation>
</comment>
<evidence type="ECO:0000259" key="14">
    <source>
        <dbReference type="Pfam" id="PF02772"/>
    </source>
</evidence>
<feature type="binding site" description="in other chain" evidence="10">
    <location>
        <begin position="256"/>
        <end position="257"/>
    </location>
    <ligand>
        <name>ATP</name>
        <dbReference type="ChEBI" id="CHEBI:30616"/>
        <note>ligand shared between two neighboring subunits</note>
    </ligand>
</feature>
<evidence type="ECO:0000256" key="11">
    <source>
        <dbReference type="RuleBase" id="RU000542"/>
    </source>
</evidence>
<dbReference type="SUPFAM" id="SSF55973">
    <property type="entry name" value="S-adenosylmethionine synthetase"/>
    <property type="match status" value="3"/>
</dbReference>
<comment type="function">
    <text evidence="10">Catalyzes the formation of S-adenosylmethionine (AdoMet) from methionine and ATP. The overall synthetic reaction is composed of two sequential steps, AdoMet formation and the subsequent tripolyphosphate hydrolysis which occurs prior to release of AdoMet from the enzyme.</text>
</comment>
<evidence type="ECO:0000259" key="15">
    <source>
        <dbReference type="Pfam" id="PF02773"/>
    </source>
</evidence>
<feature type="binding site" description="in other chain" evidence="10">
    <location>
        <position position="55"/>
    </location>
    <ligand>
        <name>L-methionine</name>
        <dbReference type="ChEBI" id="CHEBI:57844"/>
        <note>ligand shared between two neighboring subunits</note>
    </ligand>
</feature>
<feature type="domain" description="S-adenosylmethionine synthetase C-terminal" evidence="15">
    <location>
        <begin position="244"/>
        <end position="383"/>
    </location>
</feature>
<dbReference type="EMBL" id="CP026721">
    <property type="protein sequence ID" value="QAV32448.1"/>
    <property type="molecule type" value="Genomic_DNA"/>
</dbReference>
<evidence type="ECO:0000256" key="6">
    <source>
        <dbReference type="ARBA" id="ARBA00022741"/>
    </source>
</evidence>
<feature type="region of interest" description="Flexible loop" evidence="10">
    <location>
        <begin position="98"/>
        <end position="108"/>
    </location>
</feature>
<dbReference type="RefSeq" id="WP_090222299.1">
    <property type="nucleotide sequence ID" value="NZ_CP026721.1"/>
</dbReference>
<accession>A0ABX5QPY5</accession>
<feature type="binding site" evidence="10">
    <location>
        <position position="16"/>
    </location>
    <ligand>
        <name>Mg(2+)</name>
        <dbReference type="ChEBI" id="CHEBI:18420"/>
    </ligand>
</feature>
<dbReference type="Pfam" id="PF02773">
    <property type="entry name" value="S-AdoMet_synt_C"/>
    <property type="match status" value="1"/>
</dbReference>
<keyword evidence="3 10" id="KW-0554">One-carbon metabolism</keyword>
<comment type="pathway">
    <text evidence="1 10">Amino-acid biosynthesis; S-adenosyl-L-methionine biosynthesis; S-adenosyl-L-methionine from L-methionine: step 1/1.</text>
</comment>
<protein>
    <recommendedName>
        <fullName evidence="10">S-adenosylmethionine synthase</fullName>
        <shortName evidence="10">AdoMet synthase</shortName>
        <ecNumber evidence="10">2.5.1.6</ecNumber>
    </recommendedName>
    <alternativeName>
        <fullName evidence="10">MAT</fullName>
    </alternativeName>
    <alternativeName>
        <fullName evidence="10">Methionine adenosyltransferase</fullName>
    </alternativeName>
</protein>
<evidence type="ECO:0000256" key="8">
    <source>
        <dbReference type="ARBA" id="ARBA00022842"/>
    </source>
</evidence>
<feature type="domain" description="S-adenosylmethionine synthetase N-terminal" evidence="13">
    <location>
        <begin position="3"/>
        <end position="100"/>
    </location>
</feature>
<dbReference type="InterPro" id="IPR022630">
    <property type="entry name" value="S-AdoMet_synt_C"/>
</dbReference>
<feature type="binding site" description="in other chain" evidence="10">
    <location>
        <begin position="174"/>
        <end position="176"/>
    </location>
    <ligand>
        <name>ATP</name>
        <dbReference type="ChEBI" id="CHEBI:30616"/>
        <note>ligand shared between two neighboring subunits</note>
    </ligand>
</feature>
<feature type="binding site" description="in other chain" evidence="10">
    <location>
        <begin position="241"/>
        <end position="242"/>
    </location>
    <ligand>
        <name>ATP</name>
        <dbReference type="ChEBI" id="CHEBI:30616"/>
        <note>ligand shared between two neighboring subunits</note>
    </ligand>
</feature>
<feature type="binding site" evidence="10">
    <location>
        <position position="277"/>
    </location>
    <ligand>
        <name>ATP</name>
        <dbReference type="ChEBI" id="CHEBI:30616"/>
        <note>ligand shared between two neighboring subunits</note>
    </ligand>
</feature>
<evidence type="ECO:0000313" key="16">
    <source>
        <dbReference type="EMBL" id="QAV32448.1"/>
    </source>
</evidence>
<keyword evidence="5 10" id="KW-0479">Metal-binding</keyword>
<feature type="binding site" description="in other chain" evidence="10">
    <location>
        <position position="281"/>
    </location>
    <ligand>
        <name>L-methionine</name>
        <dbReference type="ChEBI" id="CHEBI:57844"/>
        <note>ligand shared between two neighboring subunits</note>
    </ligand>
</feature>
<dbReference type="InterPro" id="IPR022628">
    <property type="entry name" value="S-AdoMet_synt_N"/>
</dbReference>
<dbReference type="HAMAP" id="MF_00086">
    <property type="entry name" value="S_AdoMet_synth1"/>
    <property type="match status" value="1"/>
</dbReference>
<evidence type="ECO:0000256" key="12">
    <source>
        <dbReference type="RuleBase" id="RU004462"/>
    </source>
</evidence>
<evidence type="ECO:0000256" key="5">
    <source>
        <dbReference type="ARBA" id="ARBA00022723"/>
    </source>
</evidence>
<feature type="binding site" evidence="10">
    <location>
        <position position="250"/>
    </location>
    <ligand>
        <name>L-methionine</name>
        <dbReference type="ChEBI" id="CHEBI:57844"/>
        <note>ligand shared between two neighboring subunits</note>
    </ligand>
</feature>
<sequence>MRRLFTSESVTEGHPDKMADQISDAILDAIIAEDPKARVAVETLLTTGVAVVAGEVTTRAYVDVQDIVRKTVLDIGYTRAKYGFDGETCAVLSSIHSQSPDIALGVDEAAEYKEGQKAEDEFEKIGAGDQGMMFGYATNETEEFMPLPIMLAHKLAMKLAEVRKNGTVPFLRPDGKTQVTIEYDENDRPIRVDTILISTQHEPDVTIPEIKEALVKYVIDPVIPEALRDNKMRILVNPTGRFVLGGPAADTGLTGRKIIVDTYGGAIPHGGGAFSGKDPTKVDRSAHYFARYVAKNVVAAGLADRFMIQIAYAIGVARPVSIMINTFGTSKVDEEKLLKVITELFDFRPGAIIKKLDLLRPIYKKTAAYGHFGRNDPDFTWEKTDMAKELKAAFNL</sequence>
<keyword evidence="9 10" id="KW-0630">Potassium</keyword>
<dbReference type="CDD" id="cd18079">
    <property type="entry name" value="S-AdoMet_synt"/>
    <property type="match status" value="1"/>
</dbReference>
<keyword evidence="6 10" id="KW-0547">Nucleotide-binding</keyword>
<evidence type="ECO:0000256" key="1">
    <source>
        <dbReference type="ARBA" id="ARBA00005224"/>
    </source>
</evidence>
<dbReference type="Proteomes" id="UP000288947">
    <property type="component" value="Chromosome"/>
</dbReference>